<feature type="region of interest" description="Disordered" evidence="1">
    <location>
        <begin position="1"/>
        <end position="33"/>
    </location>
</feature>
<accession>A0A371IDT2</accession>
<organism evidence="2 3">
    <name type="scientific">Mucuna pruriens</name>
    <name type="common">Velvet bean</name>
    <name type="synonym">Dolichos pruriens</name>
    <dbReference type="NCBI Taxonomy" id="157652"/>
    <lineage>
        <taxon>Eukaryota</taxon>
        <taxon>Viridiplantae</taxon>
        <taxon>Streptophyta</taxon>
        <taxon>Embryophyta</taxon>
        <taxon>Tracheophyta</taxon>
        <taxon>Spermatophyta</taxon>
        <taxon>Magnoliopsida</taxon>
        <taxon>eudicotyledons</taxon>
        <taxon>Gunneridae</taxon>
        <taxon>Pentapetalae</taxon>
        <taxon>rosids</taxon>
        <taxon>fabids</taxon>
        <taxon>Fabales</taxon>
        <taxon>Fabaceae</taxon>
        <taxon>Papilionoideae</taxon>
        <taxon>50 kb inversion clade</taxon>
        <taxon>NPAAA clade</taxon>
        <taxon>indigoferoid/millettioid clade</taxon>
        <taxon>Phaseoleae</taxon>
        <taxon>Mucuna</taxon>
    </lineage>
</organism>
<dbReference type="EMBL" id="QJKJ01000319">
    <property type="protein sequence ID" value="RDY13207.1"/>
    <property type="molecule type" value="Genomic_DNA"/>
</dbReference>
<comment type="caution">
    <text evidence="2">The sequence shown here is derived from an EMBL/GenBank/DDBJ whole genome shotgun (WGS) entry which is preliminary data.</text>
</comment>
<sequence length="264" mass="30244">MSLDRRYNNPQAHQSTRKGPIQSGTKLPKPKGFKMQTNSILGLAIELARKWAVLETILAMDFRKNENSKENNLKRDLAHGYAILYESLPSPTKTHTWITWRTSYSPSRSLTQPYDVLHCYENKLEYRKDGKSYSRDPWISLGTHDSKQHDHILIMLVLSPKNDLLNDKAKQAQKQAKQAYQHSNQNSHTFWDKNGDKMKRGGCDAYMERERLHVKGLSLGDRITLGQGPFLKGNSYLAKLSPILVTKLVTFLVLSGFLENMQAK</sequence>
<protein>
    <submittedName>
        <fullName evidence="2">Uncharacterized protein</fullName>
    </submittedName>
</protein>
<name>A0A371IDT2_MUCPR</name>
<proteinExistence type="predicted"/>
<dbReference type="AlphaFoldDB" id="A0A371IDT2"/>
<evidence type="ECO:0000313" key="2">
    <source>
        <dbReference type="EMBL" id="RDY13207.1"/>
    </source>
</evidence>
<keyword evidence="3" id="KW-1185">Reference proteome</keyword>
<dbReference type="Proteomes" id="UP000257109">
    <property type="component" value="Unassembled WGS sequence"/>
</dbReference>
<evidence type="ECO:0000313" key="3">
    <source>
        <dbReference type="Proteomes" id="UP000257109"/>
    </source>
</evidence>
<reference evidence="2" key="1">
    <citation type="submission" date="2018-05" db="EMBL/GenBank/DDBJ databases">
        <title>Draft genome of Mucuna pruriens seed.</title>
        <authorList>
            <person name="Nnadi N.E."/>
            <person name="Vos R."/>
            <person name="Hasami M.H."/>
            <person name="Devisetty U.K."/>
            <person name="Aguiy J.C."/>
        </authorList>
    </citation>
    <scope>NUCLEOTIDE SEQUENCE [LARGE SCALE GENOMIC DNA]</scope>
    <source>
        <strain evidence="2">JCA_2017</strain>
    </source>
</reference>
<feature type="non-terminal residue" evidence="2">
    <location>
        <position position="1"/>
    </location>
</feature>
<evidence type="ECO:0000256" key="1">
    <source>
        <dbReference type="SAM" id="MobiDB-lite"/>
    </source>
</evidence>
<gene>
    <name evidence="2" type="ORF">CR513_01908</name>
</gene>